<sequence>MRILVLGATGYLGGHVAERLRALPGTRLLVGGRAPDADVPLDLASDRPRDLAEALASAAPDAVVNCAGATGGDAVTLAEVNARGPAVLCAALRSAAPAARLVHLGSAAEYGPGVPGRPVTESDPAGPAGPYGATKLAGTVAVMASGLDAVVLRVGNPVGPGAPPTGLPGRVAALLAQAGDDPDATLRLGDLSAHRDFVDVRDVARAAQVAAGAPGPLPPVLNIGGGEAVPVRELVRRLAAAAGFRGRIAEAGGSGSARSAQVSWQCSDIALARGVLDWRPSHSLDASLAALWAAAGARPAGLEGVPAP</sequence>
<dbReference type="SUPFAM" id="SSF51735">
    <property type="entry name" value="NAD(P)-binding Rossmann-fold domains"/>
    <property type="match status" value="1"/>
</dbReference>
<dbReference type="Pfam" id="PF01370">
    <property type="entry name" value="Epimerase"/>
    <property type="match status" value="1"/>
</dbReference>
<evidence type="ECO:0000259" key="2">
    <source>
        <dbReference type="Pfam" id="PF01370"/>
    </source>
</evidence>
<evidence type="ECO:0000313" key="3">
    <source>
        <dbReference type="EMBL" id="MFB9464696.1"/>
    </source>
</evidence>
<dbReference type="InterPro" id="IPR001509">
    <property type="entry name" value="Epimerase_deHydtase"/>
</dbReference>
<dbReference type="InterPro" id="IPR036291">
    <property type="entry name" value="NAD(P)-bd_dom_sf"/>
</dbReference>
<dbReference type="Gene3D" id="3.40.50.720">
    <property type="entry name" value="NAD(P)-binding Rossmann-like Domain"/>
    <property type="match status" value="1"/>
</dbReference>
<feature type="domain" description="NAD-dependent epimerase/dehydratase" evidence="2">
    <location>
        <begin position="3"/>
        <end position="224"/>
    </location>
</feature>
<organism evidence="3 4">
    <name type="scientific">Streptomyces cinereospinus</name>
    <dbReference type="NCBI Taxonomy" id="285561"/>
    <lineage>
        <taxon>Bacteria</taxon>
        <taxon>Bacillati</taxon>
        <taxon>Actinomycetota</taxon>
        <taxon>Actinomycetes</taxon>
        <taxon>Kitasatosporales</taxon>
        <taxon>Streptomycetaceae</taxon>
        <taxon>Streptomyces</taxon>
    </lineage>
</organism>
<evidence type="ECO:0000256" key="1">
    <source>
        <dbReference type="ARBA" id="ARBA00007637"/>
    </source>
</evidence>
<comment type="caution">
    <text evidence="3">The sequence shown here is derived from an EMBL/GenBank/DDBJ whole genome shotgun (WGS) entry which is preliminary data.</text>
</comment>
<reference evidence="3 4" key="1">
    <citation type="submission" date="2024-09" db="EMBL/GenBank/DDBJ databases">
        <authorList>
            <person name="Sun Q."/>
            <person name="Mori K."/>
        </authorList>
    </citation>
    <scope>NUCLEOTIDE SEQUENCE [LARGE SCALE GENOMIC DNA]</scope>
    <source>
        <strain evidence="3 4">JCM 6917</strain>
    </source>
</reference>
<evidence type="ECO:0000313" key="4">
    <source>
        <dbReference type="Proteomes" id="UP001589709"/>
    </source>
</evidence>
<dbReference type="EMBL" id="JBHMCY010000033">
    <property type="protein sequence ID" value="MFB9464696.1"/>
    <property type="molecule type" value="Genomic_DNA"/>
</dbReference>
<keyword evidence="4" id="KW-1185">Reference proteome</keyword>
<dbReference type="Proteomes" id="UP001589709">
    <property type="component" value="Unassembled WGS sequence"/>
</dbReference>
<dbReference type="RefSeq" id="WP_381347398.1">
    <property type="nucleotide sequence ID" value="NZ_JBHMCY010000033.1"/>
</dbReference>
<protein>
    <submittedName>
        <fullName evidence="3">NAD-dependent epimerase/dehydratase family protein</fullName>
    </submittedName>
</protein>
<accession>A0ABV5N326</accession>
<dbReference type="PANTHER" id="PTHR43000">
    <property type="entry name" value="DTDP-D-GLUCOSE 4,6-DEHYDRATASE-RELATED"/>
    <property type="match status" value="1"/>
</dbReference>
<comment type="similarity">
    <text evidence="1">Belongs to the NAD(P)-dependent epimerase/dehydratase family.</text>
</comment>
<gene>
    <name evidence="3" type="ORF">ACFF45_18780</name>
</gene>
<name>A0ABV5N326_9ACTN</name>
<proteinExistence type="inferred from homology"/>